<evidence type="ECO:0000256" key="5">
    <source>
        <dbReference type="SAM" id="Phobius"/>
    </source>
</evidence>
<dbReference type="InterPro" id="IPR013525">
    <property type="entry name" value="ABC2_TM"/>
</dbReference>
<feature type="transmembrane region" description="Helical" evidence="5">
    <location>
        <begin position="168"/>
        <end position="189"/>
    </location>
</feature>
<feature type="transmembrane region" description="Helical" evidence="5">
    <location>
        <begin position="284"/>
        <end position="305"/>
    </location>
</feature>
<dbReference type="PANTHER" id="PTHR19229:SF139">
    <property type="entry name" value="ATP-BINDING CASSETTE, SUB-FAMILY A (ABC1), MEMBER 14"/>
    <property type="match status" value="1"/>
</dbReference>
<feature type="transmembrane region" description="Helical" evidence="5">
    <location>
        <begin position="195"/>
        <end position="217"/>
    </location>
</feature>
<name>A0ABM0S918_GALVR</name>
<dbReference type="InterPro" id="IPR027417">
    <property type="entry name" value="P-loop_NTPase"/>
</dbReference>
<dbReference type="Pfam" id="PF00005">
    <property type="entry name" value="ABC_tran"/>
    <property type="match status" value="1"/>
</dbReference>
<organism evidence="8 9">
    <name type="scientific">Galeopterus variegatus</name>
    <name type="common">Malayan flying lemur</name>
    <name type="synonym">Cynocephalus variegatus</name>
    <dbReference type="NCBI Taxonomy" id="482537"/>
    <lineage>
        <taxon>Eukaryota</taxon>
        <taxon>Metazoa</taxon>
        <taxon>Chordata</taxon>
        <taxon>Craniata</taxon>
        <taxon>Vertebrata</taxon>
        <taxon>Euteleostomi</taxon>
        <taxon>Mammalia</taxon>
        <taxon>Eutheria</taxon>
        <taxon>Euarchontoglires</taxon>
        <taxon>Dermoptera</taxon>
        <taxon>Cynocephalidae</taxon>
        <taxon>Galeopterus</taxon>
    </lineage>
</organism>
<dbReference type="InterPro" id="IPR003439">
    <property type="entry name" value="ABC_transporter-like_ATP-bd"/>
</dbReference>
<keyword evidence="3 5" id="KW-1133">Transmembrane helix</keyword>
<dbReference type="Gene3D" id="3.40.50.300">
    <property type="entry name" value="P-loop containing nucleotide triphosphate hydrolases"/>
    <property type="match status" value="1"/>
</dbReference>
<dbReference type="GeneID" id="103606560"/>
<evidence type="ECO:0000259" key="7">
    <source>
        <dbReference type="Pfam" id="PF12698"/>
    </source>
</evidence>
<feature type="domain" description="ABC transporter" evidence="6">
    <location>
        <begin position="353"/>
        <end position="461"/>
    </location>
</feature>
<feature type="transmembrane region" description="Helical" evidence="5">
    <location>
        <begin position="24"/>
        <end position="43"/>
    </location>
</feature>
<keyword evidence="2 5" id="KW-0812">Transmembrane</keyword>
<evidence type="ECO:0000313" key="9">
    <source>
        <dbReference type="RefSeq" id="XP_008589359.1"/>
    </source>
</evidence>
<evidence type="ECO:0000256" key="4">
    <source>
        <dbReference type="ARBA" id="ARBA00023136"/>
    </source>
</evidence>
<reference evidence="9" key="1">
    <citation type="submission" date="2025-08" db="UniProtKB">
        <authorList>
            <consortium name="RefSeq"/>
        </authorList>
    </citation>
    <scope>IDENTIFICATION</scope>
</reference>
<feature type="transmembrane region" description="Helical" evidence="5">
    <location>
        <begin position="229"/>
        <end position="246"/>
    </location>
</feature>
<gene>
    <name evidence="9" type="primary">LOC103606560</name>
</gene>
<dbReference type="Proteomes" id="UP000694923">
    <property type="component" value="Unplaced"/>
</dbReference>
<sequence length="505" mass="58318">MDLLWLKQFTVLLWKNFLLNRQQVIGLVVEILIVFILLALILLEHKHTKRYSNDATTYNPLPLTLPAFLINSMHEYELVYVPSESNVARKITEMVKRDLNFTFKVRGFSSEKDFEKYIRDENKSVRVLAAIVFDHNFKQSNDPLPLQVVFLLAGLDVLIKDYHFLDTLLILMLLGWSNIPFIYLISFLFSNSTSAYIFLFMFSQCAGLFTMIVDIILNTIDGIRYKNTILNSFMLLPIYNLGMSISKYCDIQQFKKLCSSMNIVSNSTACITELNVYSLKEDAIGRHLVAMAVTGFIFFLLIFLLETTSWKLRTIVSRYIFFGIYKTFNKDTVSTELSVESEDEDVQNERERVLEQSQEVLNSTVLIKEPTKVRSRIGYCPQFDALLDYMTAREILNMYARLWGISETTIHLYVNKLLKLLNLETHADKFIYTYSGGNKRKLRPAIAIMGKPSVIFLDEPSTGMDPVARRLLWNVVAQACESGKVVIITSHRCLAFWRKLKSNLI</sequence>
<dbReference type="SUPFAM" id="SSF52540">
    <property type="entry name" value="P-loop containing nucleoside triphosphate hydrolases"/>
    <property type="match status" value="1"/>
</dbReference>
<dbReference type="RefSeq" id="XP_008589359.1">
    <property type="nucleotide sequence ID" value="XM_008591137.1"/>
</dbReference>
<evidence type="ECO:0000256" key="3">
    <source>
        <dbReference type="ARBA" id="ARBA00022989"/>
    </source>
</evidence>
<feature type="domain" description="ABC-2 type transporter transmembrane" evidence="7">
    <location>
        <begin position="158"/>
        <end position="304"/>
    </location>
</feature>
<dbReference type="InterPro" id="IPR026082">
    <property type="entry name" value="ABCA"/>
</dbReference>
<accession>A0ABM0S918</accession>
<proteinExistence type="predicted"/>
<dbReference type="PANTHER" id="PTHR19229">
    <property type="entry name" value="ATP-BINDING CASSETTE TRANSPORTER SUBFAMILY A ABCA"/>
    <property type="match status" value="1"/>
</dbReference>
<evidence type="ECO:0000259" key="6">
    <source>
        <dbReference type="Pfam" id="PF00005"/>
    </source>
</evidence>
<keyword evidence="8" id="KW-1185">Reference proteome</keyword>
<evidence type="ECO:0000256" key="1">
    <source>
        <dbReference type="ARBA" id="ARBA00004141"/>
    </source>
</evidence>
<keyword evidence="4 5" id="KW-0472">Membrane</keyword>
<comment type="subcellular location">
    <subcellularLocation>
        <location evidence="1">Membrane</location>
        <topology evidence="1">Multi-pass membrane protein</topology>
    </subcellularLocation>
</comment>
<evidence type="ECO:0000313" key="8">
    <source>
        <dbReference type="Proteomes" id="UP000694923"/>
    </source>
</evidence>
<dbReference type="Pfam" id="PF12698">
    <property type="entry name" value="ABC2_membrane_3"/>
    <property type="match status" value="1"/>
</dbReference>
<protein>
    <submittedName>
        <fullName evidence="9">ATP-binding cassette sub-family A member 3-like</fullName>
    </submittedName>
</protein>
<evidence type="ECO:0000256" key="2">
    <source>
        <dbReference type="ARBA" id="ARBA00022692"/>
    </source>
</evidence>